<dbReference type="InterPro" id="IPR050950">
    <property type="entry name" value="HTH-type_LysR_regulators"/>
</dbReference>
<keyword evidence="3" id="KW-0238">DNA-binding</keyword>
<dbReference type="Pfam" id="PF03466">
    <property type="entry name" value="LysR_substrate"/>
    <property type="match status" value="1"/>
</dbReference>
<dbReference type="PROSITE" id="PS50931">
    <property type="entry name" value="HTH_LYSR"/>
    <property type="match status" value="1"/>
</dbReference>
<keyword evidence="4" id="KW-0804">Transcription</keyword>
<accession>A0ABN0T7Y8</accession>
<name>A0ABN0T7Y8_9FIRM</name>
<dbReference type="Pfam" id="PF00126">
    <property type="entry name" value="HTH_1"/>
    <property type="match status" value="1"/>
</dbReference>
<evidence type="ECO:0000256" key="2">
    <source>
        <dbReference type="ARBA" id="ARBA00023015"/>
    </source>
</evidence>
<dbReference type="Gene3D" id="3.40.190.290">
    <property type="match status" value="1"/>
</dbReference>
<evidence type="ECO:0000313" key="7">
    <source>
        <dbReference type="Proteomes" id="UP001500399"/>
    </source>
</evidence>
<gene>
    <name evidence="6" type="primary">gltC</name>
    <name evidence="6" type="ORF">GCM10008919_17690</name>
</gene>
<reference evidence="6 7" key="1">
    <citation type="journal article" date="2019" name="Int. J. Syst. Evol. Microbiol.">
        <title>The Global Catalogue of Microorganisms (GCM) 10K type strain sequencing project: providing services to taxonomists for standard genome sequencing and annotation.</title>
        <authorList>
            <consortium name="The Broad Institute Genomics Platform"/>
            <consortium name="The Broad Institute Genome Sequencing Center for Infectious Disease"/>
            <person name="Wu L."/>
            <person name="Ma J."/>
        </authorList>
    </citation>
    <scope>NUCLEOTIDE SEQUENCE [LARGE SCALE GENOMIC DNA]</scope>
    <source>
        <strain evidence="6 7">JCM 8542</strain>
    </source>
</reference>
<dbReference type="InterPro" id="IPR005119">
    <property type="entry name" value="LysR_subst-bd"/>
</dbReference>
<dbReference type="EMBL" id="BAAACR010000012">
    <property type="protein sequence ID" value="GAA0214857.1"/>
    <property type="molecule type" value="Genomic_DNA"/>
</dbReference>
<dbReference type="InterPro" id="IPR036390">
    <property type="entry name" value="WH_DNA-bd_sf"/>
</dbReference>
<proteinExistence type="inferred from homology"/>
<dbReference type="CDD" id="cd05466">
    <property type="entry name" value="PBP2_LTTR_substrate"/>
    <property type="match status" value="1"/>
</dbReference>
<evidence type="ECO:0000256" key="4">
    <source>
        <dbReference type="ARBA" id="ARBA00023163"/>
    </source>
</evidence>
<keyword evidence="2" id="KW-0805">Transcription regulation</keyword>
<evidence type="ECO:0000256" key="3">
    <source>
        <dbReference type="ARBA" id="ARBA00023125"/>
    </source>
</evidence>
<dbReference type="Gene3D" id="1.10.10.10">
    <property type="entry name" value="Winged helix-like DNA-binding domain superfamily/Winged helix DNA-binding domain"/>
    <property type="match status" value="1"/>
</dbReference>
<keyword evidence="7" id="KW-1185">Reference proteome</keyword>
<dbReference type="Proteomes" id="UP001500399">
    <property type="component" value="Unassembled WGS sequence"/>
</dbReference>
<dbReference type="SUPFAM" id="SSF46785">
    <property type="entry name" value="Winged helix' DNA-binding domain"/>
    <property type="match status" value="1"/>
</dbReference>
<evidence type="ECO:0000313" key="6">
    <source>
        <dbReference type="EMBL" id="GAA0214857.1"/>
    </source>
</evidence>
<dbReference type="SUPFAM" id="SSF53850">
    <property type="entry name" value="Periplasmic binding protein-like II"/>
    <property type="match status" value="1"/>
</dbReference>
<organism evidence="6 7">
    <name type="scientific">Selenomonas dianae</name>
    <dbReference type="NCBI Taxonomy" id="135079"/>
    <lineage>
        <taxon>Bacteria</taxon>
        <taxon>Bacillati</taxon>
        <taxon>Bacillota</taxon>
        <taxon>Negativicutes</taxon>
        <taxon>Selenomonadales</taxon>
        <taxon>Selenomonadaceae</taxon>
        <taxon>Selenomonas</taxon>
    </lineage>
</organism>
<evidence type="ECO:0000256" key="1">
    <source>
        <dbReference type="ARBA" id="ARBA00009437"/>
    </source>
</evidence>
<dbReference type="InterPro" id="IPR036388">
    <property type="entry name" value="WH-like_DNA-bd_sf"/>
</dbReference>
<feature type="domain" description="HTH lysR-type" evidence="5">
    <location>
        <begin position="13"/>
        <end position="70"/>
    </location>
</feature>
<dbReference type="InterPro" id="IPR000847">
    <property type="entry name" value="LysR_HTH_N"/>
</dbReference>
<dbReference type="PRINTS" id="PR00039">
    <property type="entry name" value="HTHLYSR"/>
</dbReference>
<comment type="caution">
    <text evidence="6">The sequence shown here is derived from an EMBL/GenBank/DDBJ whole genome shotgun (WGS) entry which is preliminary data.</text>
</comment>
<dbReference type="PANTHER" id="PTHR30419">
    <property type="entry name" value="HTH-TYPE TRANSCRIPTIONAL REGULATOR YBHD"/>
    <property type="match status" value="1"/>
</dbReference>
<comment type="similarity">
    <text evidence="1">Belongs to the LysR transcriptional regulatory family.</text>
</comment>
<sequence>MALGIILREMSRMTLVQMRYFYEVCQWQNITKAAEHLHVSQPTVTVAMQALEAETGLNLFHREGRKITVTTDGAKLLGKVSYILTEVARLDDEIRDMAHRHAKVRIAMPLQLGVVFLPHILGNFRREHPEIDLEIIETGGVSALQMVEEEKLDFALTNYTVDFSARLTYAKLFDCECTFVTRKDHSFARRHSLSITDLRDEPLIMLDSNFFVDRLVQDAYGRAGEKPNVVHYSPYLHTVKNLVHAGIGSTFLARPSVLPSDNFVQIPLIDPIFINSGLVTKKGRQTFDDVRLVMTYLRGLAKELLGDGKKG</sequence>
<protein>
    <submittedName>
        <fullName evidence="6">Glutamate biosynthesis transcriptional regulator GltC</fullName>
    </submittedName>
</protein>
<evidence type="ECO:0000259" key="5">
    <source>
        <dbReference type="PROSITE" id="PS50931"/>
    </source>
</evidence>